<evidence type="ECO:0000256" key="6">
    <source>
        <dbReference type="PROSITE-ProRule" id="PRU00176"/>
    </source>
</evidence>
<dbReference type="Pfam" id="PF00076">
    <property type="entry name" value="RRM_1"/>
    <property type="match status" value="2"/>
</dbReference>
<accession>A0ABQ8UNQ8</accession>
<protein>
    <submittedName>
        <fullName evidence="9">Epithelial splicing regulatory protein 2</fullName>
    </submittedName>
</protein>
<dbReference type="InterPro" id="IPR035979">
    <property type="entry name" value="RBD_domain_sf"/>
</dbReference>
<feature type="region of interest" description="Disordered" evidence="7">
    <location>
        <begin position="1"/>
        <end position="46"/>
    </location>
</feature>
<dbReference type="PANTHER" id="PTHR13976">
    <property type="entry name" value="HETEROGENEOUS NUCLEAR RIBONUCLEOPROTEIN-RELATED"/>
    <property type="match status" value="1"/>
</dbReference>
<evidence type="ECO:0000256" key="3">
    <source>
        <dbReference type="ARBA" id="ARBA00022737"/>
    </source>
</evidence>
<organism evidence="9 10">
    <name type="scientific">Paratrimastix pyriformis</name>
    <dbReference type="NCBI Taxonomy" id="342808"/>
    <lineage>
        <taxon>Eukaryota</taxon>
        <taxon>Metamonada</taxon>
        <taxon>Preaxostyla</taxon>
        <taxon>Paratrimastigidae</taxon>
        <taxon>Paratrimastix</taxon>
    </lineage>
</organism>
<keyword evidence="3" id="KW-0677">Repeat</keyword>
<evidence type="ECO:0000256" key="5">
    <source>
        <dbReference type="ARBA" id="ARBA00023187"/>
    </source>
</evidence>
<feature type="compositionally biased region" description="Polar residues" evidence="7">
    <location>
        <begin position="253"/>
        <end position="265"/>
    </location>
</feature>
<evidence type="ECO:0000256" key="1">
    <source>
        <dbReference type="ARBA" id="ARBA00008866"/>
    </source>
</evidence>
<dbReference type="Gene3D" id="3.30.70.330">
    <property type="match status" value="4"/>
</dbReference>
<name>A0ABQ8UNQ8_9EUKA</name>
<feature type="domain" description="RRM" evidence="8">
    <location>
        <begin position="478"/>
        <end position="555"/>
    </location>
</feature>
<evidence type="ECO:0000259" key="8">
    <source>
        <dbReference type="PROSITE" id="PS50102"/>
    </source>
</evidence>
<feature type="domain" description="RRM" evidence="8">
    <location>
        <begin position="678"/>
        <end position="754"/>
    </location>
</feature>
<evidence type="ECO:0000256" key="2">
    <source>
        <dbReference type="ARBA" id="ARBA00022664"/>
    </source>
</evidence>
<keyword evidence="5" id="KW-0508">mRNA splicing</keyword>
<dbReference type="EMBL" id="JAPMOS010000011">
    <property type="protein sequence ID" value="KAJ4460796.1"/>
    <property type="molecule type" value="Genomic_DNA"/>
</dbReference>
<dbReference type="InterPro" id="IPR000504">
    <property type="entry name" value="RRM_dom"/>
</dbReference>
<evidence type="ECO:0000256" key="7">
    <source>
        <dbReference type="SAM" id="MobiDB-lite"/>
    </source>
</evidence>
<keyword evidence="2" id="KW-0507">mRNA processing</keyword>
<keyword evidence="10" id="KW-1185">Reference proteome</keyword>
<dbReference type="PROSITE" id="PS50102">
    <property type="entry name" value="RRM"/>
    <property type="match status" value="3"/>
</dbReference>
<proteinExistence type="inferred from homology"/>
<feature type="region of interest" description="Disordered" evidence="7">
    <location>
        <begin position="253"/>
        <end position="273"/>
    </location>
</feature>
<comment type="caution">
    <text evidence="9">The sequence shown here is derived from an EMBL/GenBank/DDBJ whole genome shotgun (WGS) entry which is preliminary data.</text>
</comment>
<dbReference type="SMART" id="SM00360">
    <property type="entry name" value="RRM"/>
    <property type="match status" value="4"/>
</dbReference>
<dbReference type="Proteomes" id="UP001141327">
    <property type="component" value="Unassembled WGS sequence"/>
</dbReference>
<keyword evidence="4 6" id="KW-0694">RNA-binding</keyword>
<dbReference type="InterPro" id="IPR012677">
    <property type="entry name" value="Nucleotide-bd_a/b_plait_sf"/>
</dbReference>
<dbReference type="SUPFAM" id="SSF54928">
    <property type="entry name" value="RNA-binding domain, RBD"/>
    <property type="match status" value="3"/>
</dbReference>
<feature type="domain" description="RRM" evidence="8">
    <location>
        <begin position="275"/>
        <end position="352"/>
    </location>
</feature>
<dbReference type="InterPro" id="IPR012337">
    <property type="entry name" value="RNaseH-like_sf"/>
</dbReference>
<feature type="compositionally biased region" description="Low complexity" evidence="7">
    <location>
        <begin position="1"/>
        <end position="18"/>
    </location>
</feature>
<dbReference type="SUPFAM" id="SSF53098">
    <property type="entry name" value="Ribonuclease H-like"/>
    <property type="match status" value="1"/>
</dbReference>
<dbReference type="InterPro" id="IPR036397">
    <property type="entry name" value="RNaseH_sf"/>
</dbReference>
<sequence>MEQQPQPQQPLPEQQVPPATDGGAPVGGQGEPAQIPPTPLASAGGDSSNPHQFGYLIIVDFVRTGGKNPANWGAASDELISFSWVVIETKSRQVLDAKSLHVCPQWSFSVQPWMTESCGLTEDILRTAPMLHPALQQFDEYLTSKYPAGSFIFLTDGAEALQALKVEAARKKIELKPYFDQYMDICAQFQQTHPEFKQGTGLQKILDFLGITNPAEPGTEKCRVLTSIVEWLWQHNHTFSGVEKVVIPASSITSGSEPTATTGASADQPRSETGGVVRLRGLPFQASEQDIREFFHDLQVAQNGVQIALNREGRPSGDAYVQFATEEDAKKALEYDRRSMGRRYIEVFSATFADMNSASAASRPQPVAPVSGHEDAFVVRLRGLPYSATEDDIRNFLLPAQAVGVHIARNREGRPSGDAFVEVPTADAQDIIIKKHGEKMGIRYVETFKSSHSEMNSALTPRAPSYMPPPPMGATGMDTIRLRGMPWSATEHDVFSFFQPSGVMPLRVHFLYDRTNRPSGDAYAVFQSPADVEQAMRRDRERMGSRYVELFRSTQMEAYQAVNPGASGYGGPSGYGGGGFGGSSGYGGPSGYGGGGAYGGAPYGGGYPSSSPYGGGYPSSAPGYPSGYGAPGYGASAGGAYGGSSYGGAGGYPQGGYGGAGAASAGYGGSSSSMPGGLTIRARGLPYRCSREDLLEFFRGYNPVPESISLVMGPDGRPSGEAFISFLSENDASRAMRDLNRKYLGERYVTLSSA</sequence>
<dbReference type="CDD" id="cd12254">
    <property type="entry name" value="RRM_hnRNPH_ESRPs_RBM12_like"/>
    <property type="match status" value="3"/>
</dbReference>
<evidence type="ECO:0000313" key="10">
    <source>
        <dbReference type="Proteomes" id="UP001141327"/>
    </source>
</evidence>
<evidence type="ECO:0000313" key="9">
    <source>
        <dbReference type="EMBL" id="KAJ4460796.1"/>
    </source>
</evidence>
<dbReference type="InterPro" id="IPR050666">
    <property type="entry name" value="ESRP"/>
</dbReference>
<dbReference type="Gene3D" id="3.30.420.10">
    <property type="entry name" value="Ribonuclease H-like superfamily/Ribonuclease H"/>
    <property type="match status" value="1"/>
</dbReference>
<evidence type="ECO:0000256" key="4">
    <source>
        <dbReference type="ARBA" id="ARBA00022884"/>
    </source>
</evidence>
<comment type="similarity">
    <text evidence="1">Belongs to the ESRP family.</text>
</comment>
<reference evidence="9" key="1">
    <citation type="journal article" date="2022" name="bioRxiv">
        <title>Genomics of Preaxostyla Flagellates Illuminates Evolutionary Transitions and the Path Towards Mitochondrial Loss.</title>
        <authorList>
            <person name="Novak L.V.F."/>
            <person name="Treitli S.C."/>
            <person name="Pyrih J."/>
            <person name="Halakuc P."/>
            <person name="Pipaliya S.V."/>
            <person name="Vacek V."/>
            <person name="Brzon O."/>
            <person name="Soukal P."/>
            <person name="Eme L."/>
            <person name="Dacks J.B."/>
            <person name="Karnkowska A."/>
            <person name="Elias M."/>
            <person name="Hampl V."/>
        </authorList>
    </citation>
    <scope>NUCLEOTIDE SEQUENCE</scope>
    <source>
        <strain evidence="9">RCP-MX</strain>
    </source>
</reference>
<gene>
    <name evidence="9" type="ORF">PAPYR_3049</name>
</gene>